<evidence type="ECO:0000313" key="1">
    <source>
        <dbReference type="EMBL" id="PWB84922.1"/>
    </source>
</evidence>
<sequence length="73" mass="8404">METKSIRVSLINHERLADIGHKNDSFNDIISKLLDEYEEYQGIKDLIEADKEFANGEGVHFSSLDELDTYLDD</sequence>
<accession>A0A315XJR8</accession>
<dbReference type="AlphaFoldDB" id="A0A315XJR8"/>
<protein>
    <submittedName>
        <fullName evidence="1">Uncharacterized protein</fullName>
    </submittedName>
</protein>
<name>A0A315XJR8_9EURY</name>
<proteinExistence type="predicted"/>
<reference evidence="1 2" key="1">
    <citation type="submission" date="2017-03" db="EMBL/GenBank/DDBJ databases">
        <title>Genome sequence of Methanobrevibacter thaueri.</title>
        <authorList>
            <person name="Poehlein A."/>
            <person name="Seedorf H."/>
            <person name="Daniel R."/>
        </authorList>
    </citation>
    <scope>NUCLEOTIDE SEQUENCE [LARGE SCALE GENOMIC DNA]</scope>
    <source>
        <strain evidence="1 2">DSM 11995</strain>
    </source>
</reference>
<dbReference type="EMBL" id="MZGS01000029">
    <property type="protein sequence ID" value="PWB84922.1"/>
    <property type="molecule type" value="Genomic_DNA"/>
</dbReference>
<comment type="caution">
    <text evidence="1">The sequence shown here is derived from an EMBL/GenBank/DDBJ whole genome shotgun (WGS) entry which is preliminary data.</text>
</comment>
<dbReference type="Proteomes" id="UP000251717">
    <property type="component" value="Unassembled WGS sequence"/>
</dbReference>
<dbReference type="OrthoDB" id="75760at2157"/>
<evidence type="ECO:0000313" key="2">
    <source>
        <dbReference type="Proteomes" id="UP000251717"/>
    </source>
</evidence>
<gene>
    <name evidence="1" type="ORF">MBBTH_20660</name>
</gene>
<organism evidence="1 2">
    <name type="scientific">Methanobrevibacter thaueri</name>
    <dbReference type="NCBI Taxonomy" id="190975"/>
    <lineage>
        <taxon>Archaea</taxon>
        <taxon>Methanobacteriati</taxon>
        <taxon>Methanobacteriota</taxon>
        <taxon>Methanomada group</taxon>
        <taxon>Methanobacteria</taxon>
        <taxon>Methanobacteriales</taxon>
        <taxon>Methanobacteriaceae</taxon>
        <taxon>Methanobrevibacter</taxon>
    </lineage>
</organism>
<dbReference type="RefSeq" id="WP_116592947.1">
    <property type="nucleotide sequence ID" value="NZ_MZGS01000029.1"/>
</dbReference>
<keyword evidence="2" id="KW-1185">Reference proteome</keyword>